<dbReference type="PANTHER" id="PTHR13815:SF7">
    <property type="entry name" value="GOLGIN SUBFAMILY A MEMBER 5"/>
    <property type="match status" value="1"/>
</dbReference>
<dbReference type="EMBL" id="SUNJ01003360">
    <property type="protein sequence ID" value="TPP65323.1"/>
    <property type="molecule type" value="Genomic_DNA"/>
</dbReference>
<evidence type="ECO:0000256" key="4">
    <source>
        <dbReference type="ARBA" id="ARBA00023034"/>
    </source>
</evidence>
<feature type="compositionally biased region" description="Low complexity" evidence="8">
    <location>
        <begin position="94"/>
        <end position="107"/>
    </location>
</feature>
<sequence length="652" mass="73744">MSWISEWANKAEHLLNTLDSSAAEAFNANRGRIPTSVFDNTASARSELPQVVKELDFSSPNWDQFAHDPNTSSSAQYLSESVPGFSTQKHAASKLRSSPKLSMSPLKSTNVSDIHLDEILGDSGRTAESLSLSESGHVGNEEAASSSGYETVDSVRLPSVSVENQSCRPISVREADTKHLTPVRAILAQETVTDTKLENKLLRSEVSSMSQEVSGLLKRNHKAVEENKELRGQVERLTNQLRDSDTRVRELQVRMKEFSIDYTSRATMDQDFAQMKQQLTIAQADLLTARGQLESSKKHAEAVESSLQEARRQNEIAEKRAELAQKESSRLIKELAQYKEKAAHILTMKENLIASLRAADANSMSPNETSDVDREMMESLQAECDMLREEVSRWRIEADHRELAMQELEVQMQSERESLRRDHDLAEQHAQRERQLREDADSELVQLKRQLREYENSMSRQKADWHAQLTASETELGRLRQTLARRHSSGTGHFLVDSSPTAELTRTDPEHVLSLESRLRQLSDNLLTKQDVLDSVLAQNHALKIRLERAHLDNESLASALSAPGDNQSDIYVRLPYQAGTYGCARLALHNSPIPRSVRPIPRFLDDMGIRLTNLLRRWPLARLLFFVYTAFLHLWLLWATLVYLPPTQPLS</sequence>
<feature type="transmembrane region" description="Helical" evidence="9">
    <location>
        <begin position="624"/>
        <end position="645"/>
    </location>
</feature>
<name>A0A504YVB3_FASGI</name>
<evidence type="ECO:0000256" key="2">
    <source>
        <dbReference type="ARBA" id="ARBA00022692"/>
    </source>
</evidence>
<keyword evidence="4" id="KW-0333">Golgi apparatus</keyword>
<evidence type="ECO:0000256" key="3">
    <source>
        <dbReference type="ARBA" id="ARBA00022989"/>
    </source>
</evidence>
<dbReference type="Gene3D" id="1.10.287.1490">
    <property type="match status" value="1"/>
</dbReference>
<dbReference type="OrthoDB" id="248903at2759"/>
<evidence type="ECO:0000256" key="9">
    <source>
        <dbReference type="SAM" id="Phobius"/>
    </source>
</evidence>
<feature type="region of interest" description="Disordered" evidence="8">
    <location>
        <begin position="88"/>
        <end position="107"/>
    </location>
</feature>
<dbReference type="InterPro" id="IPR019177">
    <property type="entry name" value="Golgin_subfamily_A_member_5"/>
</dbReference>
<proteinExistence type="predicted"/>
<feature type="coiled-coil region" evidence="7">
    <location>
        <begin position="220"/>
        <end position="254"/>
    </location>
</feature>
<dbReference type="GO" id="GO:0000139">
    <property type="term" value="C:Golgi membrane"/>
    <property type="evidence" value="ECO:0007669"/>
    <property type="project" value="UniProtKB-SubCell"/>
</dbReference>
<dbReference type="GO" id="GO:0000301">
    <property type="term" value="P:retrograde transport, vesicle recycling within Golgi"/>
    <property type="evidence" value="ECO:0007669"/>
    <property type="project" value="TreeGrafter"/>
</dbReference>
<evidence type="ECO:0000256" key="1">
    <source>
        <dbReference type="ARBA" id="ARBA00004409"/>
    </source>
</evidence>
<dbReference type="GO" id="GO:0007030">
    <property type="term" value="P:Golgi organization"/>
    <property type="evidence" value="ECO:0007669"/>
    <property type="project" value="InterPro"/>
</dbReference>
<protein>
    <submittedName>
        <fullName evidence="10">Golgin subfamily A member 5</fullName>
    </submittedName>
</protein>
<comment type="caution">
    <text evidence="10">The sequence shown here is derived from an EMBL/GenBank/DDBJ whole genome shotgun (WGS) entry which is preliminary data.</text>
</comment>
<dbReference type="PANTHER" id="PTHR13815">
    <property type="entry name" value="GOLGIN-84"/>
    <property type="match status" value="1"/>
</dbReference>
<keyword evidence="6 9" id="KW-0472">Membrane</keyword>
<evidence type="ECO:0000256" key="8">
    <source>
        <dbReference type="SAM" id="MobiDB-lite"/>
    </source>
</evidence>
<dbReference type="STRING" id="46835.A0A504YVB3"/>
<keyword evidence="11" id="KW-1185">Reference proteome</keyword>
<reference evidence="10 11" key="1">
    <citation type="submission" date="2019-04" db="EMBL/GenBank/DDBJ databases">
        <title>Annotation for the trematode Fasciola gigantica.</title>
        <authorList>
            <person name="Choi Y.-J."/>
        </authorList>
    </citation>
    <scope>NUCLEOTIDE SEQUENCE [LARGE SCALE GENOMIC DNA]</scope>
    <source>
        <strain evidence="10">Uganda_cow_1</strain>
    </source>
</reference>
<feature type="region of interest" description="Disordered" evidence="8">
    <location>
        <begin position="415"/>
        <end position="439"/>
    </location>
</feature>
<dbReference type="Proteomes" id="UP000316759">
    <property type="component" value="Unassembled WGS sequence"/>
</dbReference>
<keyword evidence="3 9" id="KW-1133">Transmembrane helix</keyword>
<dbReference type="GO" id="GO:0031985">
    <property type="term" value="C:Golgi cisterna"/>
    <property type="evidence" value="ECO:0007669"/>
    <property type="project" value="TreeGrafter"/>
</dbReference>
<gene>
    <name evidence="10" type="ORF">FGIG_07063</name>
</gene>
<dbReference type="AlphaFoldDB" id="A0A504YVB3"/>
<evidence type="ECO:0000313" key="11">
    <source>
        <dbReference type="Proteomes" id="UP000316759"/>
    </source>
</evidence>
<evidence type="ECO:0000313" key="10">
    <source>
        <dbReference type="EMBL" id="TPP65323.1"/>
    </source>
</evidence>
<keyword evidence="5 7" id="KW-0175">Coiled coil</keyword>
<feature type="region of interest" description="Disordered" evidence="8">
    <location>
        <begin position="127"/>
        <end position="151"/>
    </location>
</feature>
<feature type="coiled-coil region" evidence="7">
    <location>
        <begin position="293"/>
        <end position="341"/>
    </location>
</feature>
<evidence type="ECO:0000256" key="5">
    <source>
        <dbReference type="ARBA" id="ARBA00023054"/>
    </source>
</evidence>
<dbReference type="Pfam" id="PF09787">
    <property type="entry name" value="Golgin_A5"/>
    <property type="match status" value="1"/>
</dbReference>
<evidence type="ECO:0000256" key="6">
    <source>
        <dbReference type="ARBA" id="ARBA00023136"/>
    </source>
</evidence>
<accession>A0A504YVB3</accession>
<evidence type="ECO:0000256" key="7">
    <source>
        <dbReference type="SAM" id="Coils"/>
    </source>
</evidence>
<comment type="subcellular location">
    <subcellularLocation>
        <location evidence="1">Golgi apparatus membrane</location>
        <topology evidence="1">Single-pass type IV membrane protein</topology>
    </subcellularLocation>
</comment>
<keyword evidence="2 9" id="KW-0812">Transmembrane</keyword>
<organism evidence="10 11">
    <name type="scientific">Fasciola gigantica</name>
    <name type="common">Giant liver fluke</name>
    <dbReference type="NCBI Taxonomy" id="46835"/>
    <lineage>
        <taxon>Eukaryota</taxon>
        <taxon>Metazoa</taxon>
        <taxon>Spiralia</taxon>
        <taxon>Lophotrochozoa</taxon>
        <taxon>Platyhelminthes</taxon>
        <taxon>Trematoda</taxon>
        <taxon>Digenea</taxon>
        <taxon>Plagiorchiida</taxon>
        <taxon>Echinostomata</taxon>
        <taxon>Echinostomatoidea</taxon>
        <taxon>Fasciolidae</taxon>
        <taxon>Fasciola</taxon>
    </lineage>
</organism>